<sequence>MILRAYARAVCNVLSFVLCLWNRADSRNCSFVCRRVLLSRMDSLGSNLASRGDQGSLSLVFKEFLALAVECIREMMKQLDLMNNVLRNLASG</sequence>
<keyword evidence="1" id="KW-0732">Signal</keyword>
<dbReference type="EMBL" id="CM026424">
    <property type="protein sequence ID" value="KAG0580745.1"/>
    <property type="molecule type" value="Genomic_DNA"/>
</dbReference>
<protein>
    <submittedName>
        <fullName evidence="2">Uncharacterized protein</fullName>
    </submittedName>
</protein>
<proteinExistence type="predicted"/>
<name>A0A8T0ICN2_CERPU</name>
<dbReference type="Proteomes" id="UP000822688">
    <property type="component" value="Chromosome 4"/>
</dbReference>
<evidence type="ECO:0000313" key="2">
    <source>
        <dbReference type="EMBL" id="KAG0580745.1"/>
    </source>
</evidence>
<gene>
    <name evidence="2" type="ORF">KC19_4G196100</name>
</gene>
<evidence type="ECO:0000256" key="1">
    <source>
        <dbReference type="SAM" id="SignalP"/>
    </source>
</evidence>
<evidence type="ECO:0000313" key="3">
    <source>
        <dbReference type="Proteomes" id="UP000822688"/>
    </source>
</evidence>
<organism evidence="2 3">
    <name type="scientific">Ceratodon purpureus</name>
    <name type="common">Fire moss</name>
    <name type="synonym">Dicranum purpureum</name>
    <dbReference type="NCBI Taxonomy" id="3225"/>
    <lineage>
        <taxon>Eukaryota</taxon>
        <taxon>Viridiplantae</taxon>
        <taxon>Streptophyta</taxon>
        <taxon>Embryophyta</taxon>
        <taxon>Bryophyta</taxon>
        <taxon>Bryophytina</taxon>
        <taxon>Bryopsida</taxon>
        <taxon>Dicranidae</taxon>
        <taxon>Pseudoditrichales</taxon>
        <taxon>Ditrichaceae</taxon>
        <taxon>Ceratodon</taxon>
    </lineage>
</organism>
<keyword evidence="3" id="KW-1185">Reference proteome</keyword>
<feature type="signal peptide" evidence="1">
    <location>
        <begin position="1"/>
        <end position="26"/>
    </location>
</feature>
<comment type="caution">
    <text evidence="2">The sequence shown here is derived from an EMBL/GenBank/DDBJ whole genome shotgun (WGS) entry which is preliminary data.</text>
</comment>
<feature type="chain" id="PRO_5035931226" evidence="1">
    <location>
        <begin position="27"/>
        <end position="92"/>
    </location>
</feature>
<dbReference type="AlphaFoldDB" id="A0A8T0ICN2"/>
<reference evidence="2" key="1">
    <citation type="submission" date="2020-06" db="EMBL/GenBank/DDBJ databases">
        <title>WGS assembly of Ceratodon purpureus strain R40.</title>
        <authorList>
            <person name="Carey S.B."/>
            <person name="Jenkins J."/>
            <person name="Shu S."/>
            <person name="Lovell J.T."/>
            <person name="Sreedasyam A."/>
            <person name="Maumus F."/>
            <person name="Tiley G.P."/>
            <person name="Fernandez-Pozo N."/>
            <person name="Barry K."/>
            <person name="Chen C."/>
            <person name="Wang M."/>
            <person name="Lipzen A."/>
            <person name="Daum C."/>
            <person name="Saski C.A."/>
            <person name="Payton A.C."/>
            <person name="Mcbreen J.C."/>
            <person name="Conrad R.E."/>
            <person name="Kollar L.M."/>
            <person name="Olsson S."/>
            <person name="Huttunen S."/>
            <person name="Landis J.B."/>
            <person name="Wickett N.J."/>
            <person name="Johnson M.G."/>
            <person name="Rensing S.A."/>
            <person name="Grimwood J."/>
            <person name="Schmutz J."/>
            <person name="Mcdaniel S.F."/>
        </authorList>
    </citation>
    <scope>NUCLEOTIDE SEQUENCE</scope>
    <source>
        <strain evidence="2">R40</strain>
    </source>
</reference>
<accession>A0A8T0ICN2</accession>